<gene>
    <name evidence="2" type="ORF">EMPS_05055</name>
</gene>
<evidence type="ECO:0000313" key="3">
    <source>
        <dbReference type="Proteomes" id="UP000827284"/>
    </source>
</evidence>
<dbReference type="OrthoDB" id="2448637at2759"/>
<comment type="caution">
    <text evidence="2">The sequence shown here is derived from an EMBL/GenBank/DDBJ whole genome shotgun (WGS) entry which is preliminary data.</text>
</comment>
<reference evidence="2" key="1">
    <citation type="submission" date="2021-11" db="EMBL/GenBank/DDBJ databases">
        <authorList>
            <person name="Herlambang A."/>
            <person name="Guo Y."/>
            <person name="Takashima Y."/>
            <person name="Nishizawa T."/>
        </authorList>
    </citation>
    <scope>NUCLEOTIDE SEQUENCE</scope>
    <source>
        <strain evidence="2">E1425</strain>
    </source>
</reference>
<reference evidence="2" key="2">
    <citation type="journal article" date="2022" name="Microbiol. Resour. Announc.">
        <title>Whole-Genome Sequence of Entomortierella parvispora E1425, a Mucoromycotan Fungus Associated with Burkholderiaceae-Related Endosymbiotic Bacteria.</title>
        <authorList>
            <person name="Herlambang A."/>
            <person name="Guo Y."/>
            <person name="Takashima Y."/>
            <person name="Narisawa K."/>
            <person name="Ohta H."/>
            <person name="Nishizawa T."/>
        </authorList>
    </citation>
    <scope>NUCLEOTIDE SEQUENCE</scope>
    <source>
        <strain evidence="2">E1425</strain>
    </source>
</reference>
<evidence type="ECO:0000313" key="2">
    <source>
        <dbReference type="EMBL" id="GJJ72697.1"/>
    </source>
</evidence>
<organism evidence="2 3">
    <name type="scientific">Entomortierella parvispora</name>
    <dbReference type="NCBI Taxonomy" id="205924"/>
    <lineage>
        <taxon>Eukaryota</taxon>
        <taxon>Fungi</taxon>
        <taxon>Fungi incertae sedis</taxon>
        <taxon>Mucoromycota</taxon>
        <taxon>Mortierellomycotina</taxon>
        <taxon>Mortierellomycetes</taxon>
        <taxon>Mortierellales</taxon>
        <taxon>Mortierellaceae</taxon>
        <taxon>Entomortierella</taxon>
    </lineage>
</organism>
<feature type="compositionally biased region" description="Low complexity" evidence="1">
    <location>
        <begin position="405"/>
        <end position="439"/>
    </location>
</feature>
<feature type="compositionally biased region" description="Polar residues" evidence="1">
    <location>
        <begin position="193"/>
        <end position="205"/>
    </location>
</feature>
<keyword evidence="3" id="KW-1185">Reference proteome</keyword>
<sequence>MSTQIVSPSPLANTIMTAPRAGLATIRTMLGGGGTNTKPSTTRRHSIAQTPSPKSFPRIDSSIFNPLTLAGTLSPLRSSNGATTTTTTSVSPTAVDRYVAAVEREQTLQDYQLSTVNDRGYFIPPAPIDKGFKENMKELEGDFFERILLQTPPERVDNLLSVNSTISPGMFSDPVHSSLRRRIKGRGGHGASSMATSRHQSIPSTFTRQTTNSIRVVPVTAAAASTDVAQQKRAPTLDARAMREQEGQAVMAKNIPGTKIARTATPVAQAADNLSTPPSSSAVQTPNKEQTLFQTVTKHNPAPSSSLPTNLSRANQGIPVISGGRQLTAKEIESKKSRHRARAQLSFLTGSKPTWGGLDLDNEDDEDMVNYGYDHNDVLFKKEASTSRTAAFLSDDVLDSLLFSSTPRSSSPPDLVMDSSSTSSSASSSPEVSPRTSSSGDHHRSNPEKEMTRQANARKLKAGNDFGGLLQVA</sequence>
<proteinExistence type="predicted"/>
<name>A0A9P3LW40_9FUNG</name>
<accession>A0A9P3LW40</accession>
<dbReference type="AlphaFoldDB" id="A0A9P3LW40"/>
<feature type="region of interest" description="Disordered" evidence="1">
    <location>
        <begin position="405"/>
        <end position="473"/>
    </location>
</feature>
<dbReference type="Proteomes" id="UP000827284">
    <property type="component" value="Unassembled WGS sequence"/>
</dbReference>
<feature type="region of interest" description="Disordered" evidence="1">
    <location>
        <begin position="33"/>
        <end position="59"/>
    </location>
</feature>
<dbReference type="EMBL" id="BQFW01000007">
    <property type="protein sequence ID" value="GJJ72697.1"/>
    <property type="molecule type" value="Genomic_DNA"/>
</dbReference>
<feature type="region of interest" description="Disordered" evidence="1">
    <location>
        <begin position="184"/>
        <end position="205"/>
    </location>
</feature>
<protein>
    <submittedName>
        <fullName evidence="2">Uncharacterized protein</fullName>
    </submittedName>
</protein>
<feature type="compositionally biased region" description="Basic and acidic residues" evidence="1">
    <location>
        <begin position="440"/>
        <end position="452"/>
    </location>
</feature>
<evidence type="ECO:0000256" key="1">
    <source>
        <dbReference type="SAM" id="MobiDB-lite"/>
    </source>
</evidence>